<evidence type="ECO:0000313" key="6">
    <source>
        <dbReference type="Proteomes" id="UP000620075"/>
    </source>
</evidence>
<evidence type="ECO:0000313" key="5">
    <source>
        <dbReference type="EMBL" id="MBJ7602855.1"/>
    </source>
</evidence>
<protein>
    <submittedName>
        <fullName evidence="5">GuaB3 family IMP dehydrogenase-related protein</fullName>
    </submittedName>
</protein>
<dbReference type="GO" id="GO:0003938">
    <property type="term" value="F:IMP dehydrogenase activity"/>
    <property type="evidence" value="ECO:0007669"/>
    <property type="project" value="InterPro"/>
</dbReference>
<dbReference type="InterPro" id="IPR013785">
    <property type="entry name" value="Aldolase_TIM"/>
</dbReference>
<evidence type="ECO:0000256" key="3">
    <source>
        <dbReference type="ARBA" id="ARBA00023027"/>
    </source>
</evidence>
<dbReference type="Pfam" id="PF00478">
    <property type="entry name" value="IMPDH"/>
    <property type="match status" value="1"/>
</dbReference>
<dbReference type="InterPro" id="IPR005990">
    <property type="entry name" value="IMP_DH"/>
</dbReference>
<dbReference type="Proteomes" id="UP000620075">
    <property type="component" value="Unassembled WGS sequence"/>
</dbReference>
<dbReference type="GO" id="GO:0006183">
    <property type="term" value="P:GTP biosynthetic process"/>
    <property type="evidence" value="ECO:0007669"/>
    <property type="project" value="TreeGrafter"/>
</dbReference>
<dbReference type="SUPFAM" id="SSF51412">
    <property type="entry name" value="Inosine monophosphate dehydrogenase (IMPDH)"/>
    <property type="match status" value="1"/>
</dbReference>
<gene>
    <name evidence="5" type="ORF">JF888_06635</name>
</gene>
<accession>A0A934N6S6</accession>
<evidence type="ECO:0000256" key="2">
    <source>
        <dbReference type="ARBA" id="ARBA00023002"/>
    </source>
</evidence>
<dbReference type="EMBL" id="JAEKNQ010000025">
    <property type="protein sequence ID" value="MBJ7602855.1"/>
    <property type="molecule type" value="Genomic_DNA"/>
</dbReference>
<sequence>MARPAESSLEIGIGRRARRAYGFDEVALVPGQVTLNPDEVDISFALPGVTLSIPFWGSAMDGVVDVEFAIAMGKLGGLAVLNLDGVHTRYEDSRPVVERIAAAAKAEVNQVLKDVYRAPVKRDLIERRIRQIKDAGVPCAVSTIPARAEERAGLIEAAGADVLVVQGTVLTARHRSRSYHQLSFQELCHSISIPVLAGNCVQYDTALELMETGVAGILVGVGPGAACTTRGVLGVGVPQVTATADVAAAREEFQARWGRRVAVITDGGMRIGADVCKAFAAGADAVMIGSPLAGAAESASRGFNWGMATPDPNLPRGTRIEVGVKASLEAILTGPAAVDDGTQNFAGALRSCLGVCGAHDIREFQKVDMVIAPAIVSEGKVHQAAQGVGMGSRR</sequence>
<comment type="caution">
    <text evidence="5">The sequence shown here is derived from an EMBL/GenBank/DDBJ whole genome shotgun (WGS) entry which is preliminary data.</text>
</comment>
<dbReference type="InterPro" id="IPR001093">
    <property type="entry name" value="IMP_DH_GMPRt"/>
</dbReference>
<name>A0A934N6S6_9BACT</name>
<reference evidence="5 6" key="1">
    <citation type="submission" date="2020-10" db="EMBL/GenBank/DDBJ databases">
        <title>Ca. Dormibacterota MAGs.</title>
        <authorList>
            <person name="Montgomery K."/>
        </authorList>
    </citation>
    <scope>NUCLEOTIDE SEQUENCE [LARGE SCALE GENOMIC DNA]</scope>
    <source>
        <strain evidence="5">SC8811_S16_3</strain>
    </source>
</reference>
<dbReference type="AlphaFoldDB" id="A0A934N6S6"/>
<organism evidence="5 6">
    <name type="scientific">Candidatus Dormiibacter inghamiae</name>
    <dbReference type="NCBI Taxonomy" id="3127013"/>
    <lineage>
        <taxon>Bacteria</taxon>
        <taxon>Bacillati</taxon>
        <taxon>Candidatus Dormiibacterota</taxon>
        <taxon>Candidatus Dormibacteria</taxon>
        <taxon>Candidatus Dormibacterales</taxon>
        <taxon>Candidatus Dormibacteraceae</taxon>
        <taxon>Candidatus Dormiibacter</taxon>
    </lineage>
</organism>
<comment type="similarity">
    <text evidence="1">Belongs to the IMPDH/GMPR family.</text>
</comment>
<dbReference type="NCBIfam" id="TIGR01304">
    <property type="entry name" value="IMP_DH_rel_2"/>
    <property type="match status" value="1"/>
</dbReference>
<dbReference type="InterPro" id="IPR005992">
    <property type="entry name" value="IMP_DH-rel2"/>
</dbReference>
<evidence type="ECO:0000256" key="1">
    <source>
        <dbReference type="ARBA" id="ARBA00005502"/>
    </source>
</evidence>
<proteinExistence type="inferred from homology"/>
<keyword evidence="3" id="KW-0520">NAD</keyword>
<dbReference type="PANTHER" id="PTHR11911">
    <property type="entry name" value="INOSINE-5-MONOPHOSPHATE DEHYDROGENASE RELATED"/>
    <property type="match status" value="1"/>
</dbReference>
<dbReference type="SMART" id="SM01240">
    <property type="entry name" value="IMPDH"/>
    <property type="match status" value="1"/>
</dbReference>
<keyword evidence="2" id="KW-0560">Oxidoreductase</keyword>
<feature type="domain" description="IMP dehydrogenase/GMP reductase" evidence="4">
    <location>
        <begin position="20"/>
        <end position="301"/>
    </location>
</feature>
<dbReference type="Gene3D" id="3.20.20.70">
    <property type="entry name" value="Aldolase class I"/>
    <property type="match status" value="1"/>
</dbReference>
<dbReference type="CDD" id="cd00381">
    <property type="entry name" value="IMPDH"/>
    <property type="match status" value="1"/>
</dbReference>
<evidence type="ECO:0000259" key="4">
    <source>
        <dbReference type="Pfam" id="PF00478"/>
    </source>
</evidence>
<dbReference type="RefSeq" id="WP_350340721.1">
    <property type="nucleotide sequence ID" value="NZ_JAEKNQ010000025.1"/>
</dbReference>
<dbReference type="PANTHER" id="PTHR11911:SF85">
    <property type="entry name" value="INOSINE-5'-MONOPHOSPHATE DEHYDROGENASE"/>
    <property type="match status" value="1"/>
</dbReference>